<dbReference type="Proteomes" id="UP001165092">
    <property type="component" value="Unassembled WGS sequence"/>
</dbReference>
<dbReference type="GO" id="GO:0016747">
    <property type="term" value="F:acyltransferase activity, transferring groups other than amino-acyl groups"/>
    <property type="evidence" value="ECO:0007669"/>
    <property type="project" value="InterPro"/>
</dbReference>
<dbReference type="AlphaFoldDB" id="A0A9W6UKG2"/>
<dbReference type="Gene3D" id="3.40.630.30">
    <property type="match status" value="1"/>
</dbReference>
<dbReference type="Pfam" id="PF13508">
    <property type="entry name" value="Acetyltransf_7"/>
    <property type="match status" value="1"/>
</dbReference>
<sequence>MLIRRETPADIDAIRSVTTKAFSAPGQEPPREAPLVDELRVHASWLPLLSHVAIHDDQVVGHVVCTRGKIGGAPVLGLGPISVLPEHQRSGVGSALMHSVIGAADALGETLVGLLGDPAYYARFGFVPAEKHGVVAPVPEWSPYFQVRPLAAHFPGLHGTFAFPEPFDRV</sequence>
<protein>
    <submittedName>
        <fullName evidence="2">N-acetyltransferase</fullName>
    </submittedName>
</protein>
<dbReference type="SUPFAM" id="SSF55729">
    <property type="entry name" value="Acyl-CoA N-acyltransferases (Nat)"/>
    <property type="match status" value="1"/>
</dbReference>
<dbReference type="EMBL" id="BSQG01000005">
    <property type="protein sequence ID" value="GLU49025.1"/>
    <property type="molecule type" value="Genomic_DNA"/>
</dbReference>
<evidence type="ECO:0000259" key="1">
    <source>
        <dbReference type="PROSITE" id="PS51186"/>
    </source>
</evidence>
<evidence type="ECO:0000313" key="3">
    <source>
        <dbReference type="Proteomes" id="UP001165092"/>
    </source>
</evidence>
<dbReference type="RefSeq" id="WP_285760481.1">
    <property type="nucleotide sequence ID" value="NZ_BSQG01000005.1"/>
</dbReference>
<evidence type="ECO:0000313" key="2">
    <source>
        <dbReference type="EMBL" id="GLU49025.1"/>
    </source>
</evidence>
<dbReference type="InterPro" id="IPR016181">
    <property type="entry name" value="Acyl_CoA_acyltransferase"/>
</dbReference>
<proteinExistence type="predicted"/>
<accession>A0A9W6UKG2</accession>
<dbReference type="CDD" id="cd04301">
    <property type="entry name" value="NAT_SF"/>
    <property type="match status" value="1"/>
</dbReference>
<gene>
    <name evidence="2" type="primary">yhbS</name>
    <name evidence="2" type="ORF">Nans01_33760</name>
</gene>
<dbReference type="PROSITE" id="PS51186">
    <property type="entry name" value="GNAT"/>
    <property type="match status" value="1"/>
</dbReference>
<name>A0A9W6UKG2_9ACTN</name>
<keyword evidence="3" id="KW-1185">Reference proteome</keyword>
<reference evidence="2" key="1">
    <citation type="submission" date="2023-02" db="EMBL/GenBank/DDBJ databases">
        <title>Nocardiopsis ansamitocini NBRC 112285.</title>
        <authorList>
            <person name="Ichikawa N."/>
            <person name="Sato H."/>
            <person name="Tonouchi N."/>
        </authorList>
    </citation>
    <scope>NUCLEOTIDE SEQUENCE</scope>
    <source>
        <strain evidence="2">NBRC 112285</strain>
    </source>
</reference>
<dbReference type="InterPro" id="IPR000182">
    <property type="entry name" value="GNAT_dom"/>
</dbReference>
<feature type="domain" description="N-acetyltransferase" evidence="1">
    <location>
        <begin position="1"/>
        <end position="148"/>
    </location>
</feature>
<organism evidence="2 3">
    <name type="scientific">Nocardiopsis ansamitocini</name>
    <dbReference type="NCBI Taxonomy" id="1670832"/>
    <lineage>
        <taxon>Bacteria</taxon>
        <taxon>Bacillati</taxon>
        <taxon>Actinomycetota</taxon>
        <taxon>Actinomycetes</taxon>
        <taxon>Streptosporangiales</taxon>
        <taxon>Nocardiopsidaceae</taxon>
        <taxon>Nocardiopsis</taxon>
    </lineage>
</organism>
<comment type="caution">
    <text evidence="2">The sequence shown here is derived from an EMBL/GenBank/DDBJ whole genome shotgun (WGS) entry which is preliminary data.</text>
</comment>